<accession>C4J089</accession>
<evidence type="ECO:0000313" key="2">
    <source>
        <dbReference type="EMBL" id="ACR34589.1"/>
    </source>
</evidence>
<reference evidence="2" key="1">
    <citation type="journal article" date="2009" name="PLoS Genet.">
        <title>Sequencing, mapping, and analysis of 27,455 maize full-length cDNAs.</title>
        <authorList>
            <person name="Soderlund C."/>
            <person name="Descour A."/>
            <person name="Kudrna D."/>
            <person name="Bomhoff M."/>
            <person name="Boyd L."/>
            <person name="Currie J."/>
            <person name="Angelova A."/>
            <person name="Collura K."/>
            <person name="Wissotski M."/>
            <person name="Ashley E."/>
            <person name="Morrow D."/>
            <person name="Fernandes J."/>
            <person name="Walbot V."/>
            <person name="Yu Y."/>
        </authorList>
    </citation>
    <scope>NUCLEOTIDE SEQUENCE</scope>
    <source>
        <strain evidence="2">B73</strain>
    </source>
</reference>
<dbReference type="AlphaFoldDB" id="C4J089"/>
<name>C4J089_MAIZE</name>
<reference evidence="2" key="2">
    <citation type="submission" date="2012-06" db="EMBL/GenBank/DDBJ databases">
        <authorList>
            <person name="Yu Y."/>
            <person name="Currie J."/>
            <person name="Lomeli R."/>
            <person name="Angelova A."/>
            <person name="Collura K."/>
            <person name="Wissotski M."/>
            <person name="Campos D."/>
            <person name="Kudrna D."/>
            <person name="Golser W."/>
            <person name="Ashely E."/>
            <person name="Descour A."/>
            <person name="Fernandes J."/>
            <person name="Soderlund C."/>
            <person name="Walbot V."/>
        </authorList>
    </citation>
    <scope>NUCLEOTIDE SEQUENCE</scope>
    <source>
        <strain evidence="2">B73</strain>
    </source>
</reference>
<organism evidence="2">
    <name type="scientific">Zea mays</name>
    <name type="common">Maize</name>
    <dbReference type="NCBI Taxonomy" id="4577"/>
    <lineage>
        <taxon>Eukaryota</taxon>
        <taxon>Viridiplantae</taxon>
        <taxon>Streptophyta</taxon>
        <taxon>Embryophyta</taxon>
        <taxon>Tracheophyta</taxon>
        <taxon>Spermatophyta</taxon>
        <taxon>Magnoliopsida</taxon>
        <taxon>Liliopsida</taxon>
        <taxon>Poales</taxon>
        <taxon>Poaceae</taxon>
        <taxon>PACMAD clade</taxon>
        <taxon>Panicoideae</taxon>
        <taxon>Andropogonodae</taxon>
        <taxon>Andropogoneae</taxon>
        <taxon>Tripsacinae</taxon>
        <taxon>Zea</taxon>
    </lineage>
</organism>
<dbReference type="EMBL" id="BT084236">
    <property type="protein sequence ID" value="ACR34589.1"/>
    <property type="molecule type" value="mRNA"/>
</dbReference>
<feature type="compositionally biased region" description="Polar residues" evidence="1">
    <location>
        <begin position="1"/>
        <end position="19"/>
    </location>
</feature>
<proteinExistence type="evidence at transcript level"/>
<sequence length="109" mass="11480">MKRSMDLNTAASMPLTSTEAELRSSMPPKNSALKTGDLAASMALWAAKDSPETRNVTSAPSSLCRRSPRCWCRSEGGGTGRDDSALSVAASKSRSTVTVHSTVSESSTR</sequence>
<evidence type="ECO:0000256" key="1">
    <source>
        <dbReference type="SAM" id="MobiDB-lite"/>
    </source>
</evidence>
<feature type="compositionally biased region" description="Low complexity" evidence="1">
    <location>
        <begin position="91"/>
        <end position="109"/>
    </location>
</feature>
<feature type="region of interest" description="Disordered" evidence="1">
    <location>
        <begin position="1"/>
        <end position="33"/>
    </location>
</feature>
<protein>
    <submittedName>
        <fullName evidence="2">Uncharacterized protein</fullName>
    </submittedName>
</protein>
<feature type="region of interest" description="Disordered" evidence="1">
    <location>
        <begin position="49"/>
        <end position="109"/>
    </location>
</feature>